<dbReference type="Pfam" id="PF07228">
    <property type="entry name" value="SpoIIE"/>
    <property type="match status" value="1"/>
</dbReference>
<dbReference type="InterPro" id="IPR052016">
    <property type="entry name" value="Bact_Sigma-Reg"/>
</dbReference>
<keyword evidence="5" id="KW-1185">Reference proteome</keyword>
<dbReference type="SUPFAM" id="SSF55785">
    <property type="entry name" value="PYP-like sensor domain (PAS domain)"/>
    <property type="match status" value="1"/>
</dbReference>
<evidence type="ECO:0000259" key="3">
    <source>
        <dbReference type="PROSITE" id="PS50113"/>
    </source>
</evidence>
<reference evidence="4 5" key="1">
    <citation type="submission" date="2020-02" db="EMBL/GenBank/DDBJ databases">
        <title>Nitrogenibacter mangrovi gen. nov., sp. nov. isolated from mangrove sediment, a denitrifying betaproteobacterium.</title>
        <authorList>
            <person name="Liao H."/>
            <person name="Tian Y."/>
        </authorList>
    </citation>
    <scope>NUCLEOTIDE SEQUENCE [LARGE SCALE GENOMIC DNA]</scope>
    <source>
        <strain evidence="4 5">M9-3-2</strain>
    </source>
</reference>
<organism evidence="4 5">
    <name type="scientific">Nitrogeniibacter mangrovi</name>
    <dbReference type="NCBI Taxonomy" id="2016596"/>
    <lineage>
        <taxon>Bacteria</taxon>
        <taxon>Pseudomonadati</taxon>
        <taxon>Pseudomonadota</taxon>
        <taxon>Betaproteobacteria</taxon>
        <taxon>Rhodocyclales</taxon>
        <taxon>Zoogloeaceae</taxon>
        <taxon>Nitrogeniibacter</taxon>
    </lineage>
</organism>
<dbReference type="SUPFAM" id="SSF81606">
    <property type="entry name" value="PP2C-like"/>
    <property type="match status" value="1"/>
</dbReference>
<dbReference type="NCBIfam" id="TIGR00229">
    <property type="entry name" value="sensory_box"/>
    <property type="match status" value="1"/>
</dbReference>
<dbReference type="KEGG" id="azq:G3580_02480"/>
<dbReference type="PROSITE" id="PS50113">
    <property type="entry name" value="PAC"/>
    <property type="match status" value="1"/>
</dbReference>
<evidence type="ECO:0000313" key="5">
    <source>
        <dbReference type="Proteomes" id="UP000501991"/>
    </source>
</evidence>
<dbReference type="PANTHER" id="PTHR43156:SF2">
    <property type="entry name" value="STAGE II SPORULATION PROTEIN E"/>
    <property type="match status" value="1"/>
</dbReference>
<dbReference type="InterPro" id="IPR036457">
    <property type="entry name" value="PPM-type-like_dom_sf"/>
</dbReference>
<dbReference type="Gene3D" id="3.30.450.20">
    <property type="entry name" value="PAS domain"/>
    <property type="match status" value="1"/>
</dbReference>
<accession>A0A6C1AYZ7</accession>
<dbReference type="InterPro" id="IPR035965">
    <property type="entry name" value="PAS-like_dom_sf"/>
</dbReference>
<protein>
    <submittedName>
        <fullName evidence="4">SpoIIE family protein phosphatase</fullName>
    </submittedName>
</protein>
<dbReference type="Gene3D" id="3.60.40.10">
    <property type="entry name" value="PPM-type phosphatase domain"/>
    <property type="match status" value="1"/>
</dbReference>
<dbReference type="InterPro" id="IPR013767">
    <property type="entry name" value="PAS_fold"/>
</dbReference>
<dbReference type="AlphaFoldDB" id="A0A6C1AYZ7"/>
<name>A0A6C1AYZ7_9RHOO</name>
<evidence type="ECO:0000256" key="1">
    <source>
        <dbReference type="ARBA" id="ARBA00022801"/>
    </source>
</evidence>
<dbReference type="Proteomes" id="UP000501991">
    <property type="component" value="Chromosome"/>
</dbReference>
<dbReference type="SMART" id="SM00091">
    <property type="entry name" value="PAS"/>
    <property type="match status" value="1"/>
</dbReference>
<dbReference type="InterPro" id="IPR000014">
    <property type="entry name" value="PAS"/>
</dbReference>
<dbReference type="GO" id="GO:0006355">
    <property type="term" value="P:regulation of DNA-templated transcription"/>
    <property type="evidence" value="ECO:0007669"/>
    <property type="project" value="InterPro"/>
</dbReference>
<dbReference type="RefSeq" id="WP_173763760.1">
    <property type="nucleotide sequence ID" value="NZ_CP048836.1"/>
</dbReference>
<dbReference type="PROSITE" id="PS50112">
    <property type="entry name" value="PAS"/>
    <property type="match status" value="1"/>
</dbReference>
<dbReference type="CDD" id="cd00130">
    <property type="entry name" value="PAS"/>
    <property type="match status" value="1"/>
</dbReference>
<keyword evidence="1" id="KW-0378">Hydrolase</keyword>
<sequence>MSEQNPQRLSQPTAYAVTLMEHMVVPTFVLDADRRVIVWNRACERLTGIPADRMIGTRDHWQAFYEAERPCLADLVATQDWSTIDKLYTTHDDPGTPAHGVHAENWCAMRHRGERRYLVVDAGPVFDEAGRLIAVVETLRDNTENQLAAVKVREQASKLKAYYDTHEREADLARRILDHQIRSELTRQAGVRYQVNPADNFSGDLVLAARSPDGRLCALLADAVGHGLAAAVSVLPVVQEFYRLVEQGEALGTLVESINFVLANALPVGRFVAAAFVCVDPRSRQGEIWVGGIPDVLMVDEGGRLLRRFSSRHLPLGVSETLEAGEATERFDWTAPARLVLVSDGVIEAMAPDGEAFGETRLRAVLGEAPASTEVDRLHDALARHLGPAPAHDDMSVLVVPCAAGPGAPD</sequence>
<feature type="domain" description="PAC" evidence="3">
    <location>
        <begin position="102"/>
        <end position="154"/>
    </location>
</feature>
<proteinExistence type="predicted"/>
<dbReference type="EMBL" id="CP048836">
    <property type="protein sequence ID" value="QID16591.1"/>
    <property type="molecule type" value="Genomic_DNA"/>
</dbReference>
<dbReference type="InterPro" id="IPR000700">
    <property type="entry name" value="PAS-assoc_C"/>
</dbReference>
<dbReference type="GO" id="GO:0016791">
    <property type="term" value="F:phosphatase activity"/>
    <property type="evidence" value="ECO:0007669"/>
    <property type="project" value="TreeGrafter"/>
</dbReference>
<evidence type="ECO:0000259" key="2">
    <source>
        <dbReference type="PROSITE" id="PS50112"/>
    </source>
</evidence>
<feature type="domain" description="PAS" evidence="2">
    <location>
        <begin position="12"/>
        <end position="56"/>
    </location>
</feature>
<dbReference type="InterPro" id="IPR001932">
    <property type="entry name" value="PPM-type_phosphatase-like_dom"/>
</dbReference>
<dbReference type="Pfam" id="PF00989">
    <property type="entry name" value="PAS"/>
    <property type="match status" value="1"/>
</dbReference>
<dbReference type="PANTHER" id="PTHR43156">
    <property type="entry name" value="STAGE II SPORULATION PROTEIN E-RELATED"/>
    <property type="match status" value="1"/>
</dbReference>
<dbReference type="SMART" id="SM00331">
    <property type="entry name" value="PP2C_SIG"/>
    <property type="match status" value="1"/>
</dbReference>
<gene>
    <name evidence="4" type="ORF">G3580_02480</name>
</gene>
<evidence type="ECO:0000313" key="4">
    <source>
        <dbReference type="EMBL" id="QID16591.1"/>
    </source>
</evidence>